<dbReference type="PROSITE" id="PS51257">
    <property type="entry name" value="PROKAR_LIPOPROTEIN"/>
    <property type="match status" value="1"/>
</dbReference>
<reference evidence="1 2" key="1">
    <citation type="submission" date="2024-01" db="EMBL/GenBank/DDBJ databases">
        <title>Chryseobacterium sp. T9W2-O.</title>
        <authorList>
            <person name="Maltman C."/>
        </authorList>
    </citation>
    <scope>NUCLEOTIDE SEQUENCE [LARGE SCALE GENOMIC DNA]</scope>
    <source>
        <strain evidence="1 2">T9W2-O</strain>
    </source>
</reference>
<evidence type="ECO:0008006" key="3">
    <source>
        <dbReference type="Google" id="ProtNLM"/>
    </source>
</evidence>
<protein>
    <recommendedName>
        <fullName evidence="3">Lipoprotein</fullName>
    </recommendedName>
</protein>
<name>A0ABU6HSL8_9FLAO</name>
<comment type="caution">
    <text evidence="1">The sequence shown here is derived from an EMBL/GenBank/DDBJ whole genome shotgun (WGS) entry which is preliminary data.</text>
</comment>
<sequence length="177" mass="21081">MKRFLLIIIVNLFLISCSKNKEQTPPNRLNDFEKELIHSIDYVLDSAYCRGGKDRMLQVRYQKYDNKDFIQVASVYDYSTDSLFHCTEYKNNLVVFYNKEYFENKIKHNSIERDTLLKKYKNFNNKYSGGVISEKRCFEIFQIQGNNFFKTSHDSFYYNNLFANPPMLEPAPPPTKK</sequence>
<accession>A0ABU6HSL8</accession>
<dbReference type="RefSeq" id="WP_326320826.1">
    <property type="nucleotide sequence ID" value="NZ_JAYLAA010000037.1"/>
</dbReference>
<organism evidence="1 2">
    <name type="scientific">Chryseobacterium salviniae</name>
    <dbReference type="NCBI Taxonomy" id="3101750"/>
    <lineage>
        <taxon>Bacteria</taxon>
        <taxon>Pseudomonadati</taxon>
        <taxon>Bacteroidota</taxon>
        <taxon>Flavobacteriia</taxon>
        <taxon>Flavobacteriales</taxon>
        <taxon>Weeksellaceae</taxon>
        <taxon>Chryseobacterium group</taxon>
        <taxon>Chryseobacterium</taxon>
    </lineage>
</organism>
<gene>
    <name evidence="1" type="ORF">SOP96_09945</name>
</gene>
<dbReference type="Proteomes" id="UP001348397">
    <property type="component" value="Unassembled WGS sequence"/>
</dbReference>
<proteinExistence type="predicted"/>
<dbReference type="EMBL" id="JAYLAA010000037">
    <property type="protein sequence ID" value="MEC3876032.1"/>
    <property type="molecule type" value="Genomic_DNA"/>
</dbReference>
<keyword evidence="2" id="KW-1185">Reference proteome</keyword>
<evidence type="ECO:0000313" key="1">
    <source>
        <dbReference type="EMBL" id="MEC3876032.1"/>
    </source>
</evidence>
<evidence type="ECO:0000313" key="2">
    <source>
        <dbReference type="Proteomes" id="UP001348397"/>
    </source>
</evidence>